<dbReference type="AlphaFoldDB" id="A0A378WDL2"/>
<feature type="region of interest" description="Disordered" evidence="1">
    <location>
        <begin position="1"/>
        <end position="21"/>
    </location>
</feature>
<dbReference type="Proteomes" id="UP000254176">
    <property type="component" value="Unassembled WGS sequence"/>
</dbReference>
<evidence type="ECO:0000256" key="1">
    <source>
        <dbReference type="SAM" id="MobiDB-lite"/>
    </source>
</evidence>
<evidence type="ECO:0000313" key="4">
    <source>
        <dbReference type="Proteomes" id="UP000254176"/>
    </source>
</evidence>
<feature type="compositionally biased region" description="Acidic residues" evidence="1">
    <location>
        <begin position="1"/>
        <end position="10"/>
    </location>
</feature>
<accession>A0A378WDL2</accession>
<gene>
    <name evidence="3" type="ORF">NCTC8554_02445</name>
</gene>
<protein>
    <submittedName>
        <fullName evidence="3">Putative phage replication initiation protein</fullName>
    </submittedName>
</protein>
<reference evidence="3 4" key="1">
    <citation type="submission" date="2018-06" db="EMBL/GenBank/DDBJ databases">
        <authorList>
            <consortium name="Pathogen Informatics"/>
            <person name="Doyle S."/>
        </authorList>
    </citation>
    <scope>NUCLEOTIDE SEQUENCE [LARGE SCALE GENOMIC DNA]</scope>
    <source>
        <strain evidence="3 4">NCTC8554</strain>
    </source>
</reference>
<sequence length="214" mass="25125">MGSDWEEDDEAKMTKGKTYGIGSRESSKYVRVYEKGKQLGDKTSTWTRFEIEFKAKDIVIPFEVLQNPGEYFGGAYPICERFAQKATRIHAVKEDKVISADRYLEWVKKQFGRAANGLKFIFPELDKAKLFELIEPSHHKLPKSLAPEAYDCAFLKAQAIHEQPAFKPYKDPYYMYEYYENLEKQLEQQKHVNNEESYNNFIYDKFARLPISWA</sequence>
<organism evidence="3 4">
    <name type="scientific">Neisseria meningitidis</name>
    <dbReference type="NCBI Taxonomy" id="487"/>
    <lineage>
        <taxon>Bacteria</taxon>
        <taxon>Pseudomonadati</taxon>
        <taxon>Pseudomonadota</taxon>
        <taxon>Betaproteobacteria</taxon>
        <taxon>Neisseriales</taxon>
        <taxon>Neisseriaceae</taxon>
        <taxon>Neisseria</taxon>
    </lineage>
</organism>
<name>A0A378WDL2_NEIME</name>
<feature type="domain" description="Replication initiation protein-like C-terminal" evidence="2">
    <location>
        <begin position="9"/>
        <end position="94"/>
    </location>
</feature>
<evidence type="ECO:0000259" key="2">
    <source>
        <dbReference type="Pfam" id="PF02486"/>
    </source>
</evidence>
<dbReference type="InterPro" id="IPR003491">
    <property type="entry name" value="REP-like_C"/>
</dbReference>
<dbReference type="EMBL" id="UGRP01000007">
    <property type="protein sequence ID" value="SUA30399.1"/>
    <property type="molecule type" value="Genomic_DNA"/>
</dbReference>
<dbReference type="Pfam" id="PF02486">
    <property type="entry name" value="Rep_trans"/>
    <property type="match status" value="1"/>
</dbReference>
<proteinExistence type="predicted"/>
<evidence type="ECO:0000313" key="3">
    <source>
        <dbReference type="EMBL" id="SUA30399.1"/>
    </source>
</evidence>